<proteinExistence type="predicted"/>
<evidence type="ECO:0000313" key="1">
    <source>
        <dbReference type="EMBL" id="TYP88743.1"/>
    </source>
</evidence>
<dbReference type="Gene3D" id="3.90.320.10">
    <property type="match status" value="1"/>
</dbReference>
<evidence type="ECO:0000313" key="2">
    <source>
        <dbReference type="Proteomes" id="UP000325105"/>
    </source>
</evidence>
<protein>
    <recommendedName>
        <fullName evidence="3">PD-(D/E)XK nuclease superfamily protein</fullName>
    </recommendedName>
</protein>
<reference evidence="1 2" key="1">
    <citation type="submission" date="2019-07" db="EMBL/GenBank/DDBJ databases">
        <title>Genomic Encyclopedia of Archaeal and Bacterial Type Strains, Phase II (KMG-II): from individual species to whole genera.</title>
        <authorList>
            <person name="Goeker M."/>
        </authorList>
    </citation>
    <scope>NUCLEOTIDE SEQUENCE [LARGE SCALE GENOMIC DNA]</scope>
    <source>
        <strain evidence="1 2">DSM 18850</strain>
    </source>
</reference>
<gene>
    <name evidence="1" type="ORF">BC792_13045</name>
</gene>
<dbReference type="InterPro" id="IPR011604">
    <property type="entry name" value="PDDEXK-like_dom_sf"/>
</dbReference>
<accession>A0A5S5CYB8</accession>
<sequence length="376" mass="44760">MGYSHKQYLFAEYLMNRFGVSDQEFIQQFLDHYLSKYGRWTPSMDGRYNYFDVSAAIDSLLMEQNIKRNRYAIRKKEVRREYTTATDLSAFAFCPASYSINKSFEIPKTSNEREIGLGNYFHDQLNLLKKIKDVGVQKIETEYDIEADVFVLDDSCLQEIYSSTLIFNGHSLDTRKIFLNHETNVACVPDYIFQDIKGNNFVVEEKYHFYRDPRKLTYDEKLNYIEPDDIGRQRVLDRKSQIFHINHIIQVLAYIKNIIDYKIDYGYLVYWYYDFKENDENRTVPYLHKVSKKKILFDEYHRKVYSRAVHSLDGFLTSGRLEMRLDKIQPKKCAGCSVTQYCGHKTKKYTELSIPYSTDYLSLDNVEFPEELKKER</sequence>
<evidence type="ECO:0008006" key="3">
    <source>
        <dbReference type="Google" id="ProtNLM"/>
    </source>
</evidence>
<name>A0A5S5CYB8_9SPHI</name>
<dbReference type="EMBL" id="VNHX01000030">
    <property type="protein sequence ID" value="TYP88743.1"/>
    <property type="molecule type" value="Genomic_DNA"/>
</dbReference>
<comment type="caution">
    <text evidence="1">The sequence shown here is derived from an EMBL/GenBank/DDBJ whole genome shotgun (WGS) entry which is preliminary data.</text>
</comment>
<dbReference type="Proteomes" id="UP000325105">
    <property type="component" value="Unassembled WGS sequence"/>
</dbReference>
<keyword evidence="2" id="KW-1185">Reference proteome</keyword>
<dbReference type="AlphaFoldDB" id="A0A5S5CYB8"/>
<organism evidence="1 2">
    <name type="scientific">Sphingobacterium allocomposti</name>
    <dbReference type="NCBI Taxonomy" id="415956"/>
    <lineage>
        <taxon>Bacteria</taxon>
        <taxon>Pseudomonadati</taxon>
        <taxon>Bacteroidota</taxon>
        <taxon>Sphingobacteriia</taxon>
        <taxon>Sphingobacteriales</taxon>
        <taxon>Sphingobacteriaceae</taxon>
        <taxon>Sphingobacterium</taxon>
    </lineage>
</organism>